<evidence type="ECO:0000313" key="2">
    <source>
        <dbReference type="EMBL" id="MPM42162.1"/>
    </source>
</evidence>
<gene>
    <name evidence="2" type="ORF">SDC9_88824</name>
</gene>
<feature type="region of interest" description="Disordered" evidence="1">
    <location>
        <begin position="1"/>
        <end position="21"/>
    </location>
</feature>
<proteinExistence type="predicted"/>
<dbReference type="EMBL" id="VSSQ01009626">
    <property type="protein sequence ID" value="MPM42162.1"/>
    <property type="molecule type" value="Genomic_DNA"/>
</dbReference>
<evidence type="ECO:0000256" key="1">
    <source>
        <dbReference type="SAM" id="MobiDB-lite"/>
    </source>
</evidence>
<organism evidence="2">
    <name type="scientific">bioreactor metagenome</name>
    <dbReference type="NCBI Taxonomy" id="1076179"/>
    <lineage>
        <taxon>unclassified sequences</taxon>
        <taxon>metagenomes</taxon>
        <taxon>ecological metagenomes</taxon>
    </lineage>
</organism>
<name>A0A644ZMV4_9ZZZZ</name>
<accession>A0A644ZMV4</accession>
<sequence>MHGKTEGVAHPGNSSKHIRSRPEVRDFSKILDGMALFLQGVGVYRTLTDQGNVGTCHFHILVSTGTLDDRASANDRTAGSDRSNEALVRKHILVDDHLQSLQTRSVIHLKKADILALTLGTDPAFCADDLVGALSFE</sequence>
<dbReference type="AlphaFoldDB" id="A0A644ZMV4"/>
<protein>
    <submittedName>
        <fullName evidence="2">Uncharacterized protein</fullName>
    </submittedName>
</protein>
<comment type="caution">
    <text evidence="2">The sequence shown here is derived from an EMBL/GenBank/DDBJ whole genome shotgun (WGS) entry which is preliminary data.</text>
</comment>
<reference evidence="2" key="1">
    <citation type="submission" date="2019-08" db="EMBL/GenBank/DDBJ databases">
        <authorList>
            <person name="Kucharzyk K."/>
            <person name="Murdoch R.W."/>
            <person name="Higgins S."/>
            <person name="Loffler F."/>
        </authorList>
    </citation>
    <scope>NUCLEOTIDE SEQUENCE</scope>
</reference>